<evidence type="ECO:0000313" key="3">
    <source>
        <dbReference type="Proteomes" id="UP000269265"/>
    </source>
</evidence>
<dbReference type="Gene3D" id="3.30.700.10">
    <property type="entry name" value="Glycoprotein, Type 4 Pilin"/>
    <property type="match status" value="1"/>
</dbReference>
<dbReference type="EMBL" id="RSED01000015">
    <property type="protein sequence ID" value="RRS03090.1"/>
    <property type="molecule type" value="Genomic_DNA"/>
</dbReference>
<dbReference type="PROSITE" id="PS00409">
    <property type="entry name" value="PROKAR_NTER_METHYL"/>
    <property type="match status" value="1"/>
</dbReference>
<dbReference type="GO" id="GO:0015628">
    <property type="term" value="P:protein secretion by the type II secretion system"/>
    <property type="evidence" value="ECO:0007669"/>
    <property type="project" value="InterPro"/>
</dbReference>
<dbReference type="Pfam" id="PF07963">
    <property type="entry name" value="N_methyl"/>
    <property type="match status" value="1"/>
</dbReference>
<dbReference type="SUPFAM" id="SSF54523">
    <property type="entry name" value="Pili subunits"/>
    <property type="match status" value="1"/>
</dbReference>
<evidence type="ECO:0000256" key="1">
    <source>
        <dbReference type="SAM" id="Phobius"/>
    </source>
</evidence>
<keyword evidence="3" id="KW-1185">Reference proteome</keyword>
<dbReference type="GO" id="GO:0005886">
    <property type="term" value="C:plasma membrane"/>
    <property type="evidence" value="ECO:0007669"/>
    <property type="project" value="UniProtKB-SubCell"/>
</dbReference>
<proteinExistence type="predicted"/>
<comment type="caution">
    <text evidence="2">The sequence shown here is derived from an EMBL/GenBank/DDBJ whole genome shotgun (WGS) entry which is preliminary data.</text>
</comment>
<dbReference type="InterPro" id="IPR012902">
    <property type="entry name" value="N_methyl_site"/>
</dbReference>
<dbReference type="NCBIfam" id="TIGR02532">
    <property type="entry name" value="IV_pilin_GFxxxE"/>
    <property type="match status" value="1"/>
</dbReference>
<keyword evidence="1" id="KW-1133">Transmembrane helix</keyword>
<name>A0A426V8J0_9BURK</name>
<dbReference type="Proteomes" id="UP000269265">
    <property type="component" value="Unassembled WGS sequence"/>
</dbReference>
<gene>
    <name evidence="2" type="ORF">EIP75_17365</name>
</gene>
<accession>A0A426V8J0</accession>
<evidence type="ECO:0000313" key="2">
    <source>
        <dbReference type="EMBL" id="RRS03090.1"/>
    </source>
</evidence>
<organism evidence="2 3">
    <name type="scientific">Aquabacterium soli</name>
    <dbReference type="NCBI Taxonomy" id="2493092"/>
    <lineage>
        <taxon>Bacteria</taxon>
        <taxon>Pseudomonadati</taxon>
        <taxon>Pseudomonadota</taxon>
        <taxon>Betaproteobacteria</taxon>
        <taxon>Burkholderiales</taxon>
        <taxon>Aquabacterium</taxon>
    </lineage>
</organism>
<sequence length="167" mass="17468">MRENSIERRAPAALIPARGFTLPELVIVMILAGLMAAFALPKFDAALSLRNDAWKDQVQAAMRYAQKTAVSHRRLVCATVTTTSITLTISTTRGAACTAGLAGPGGGLVESSDSSDVTVTLSPSGVIYFQPDGRVTSDEAGSTATTRTFSFTGASSLVLYGETGYVE</sequence>
<keyword evidence="1" id="KW-0812">Transmembrane</keyword>
<keyword evidence="1" id="KW-0472">Membrane</keyword>
<reference evidence="2 3" key="1">
    <citation type="submission" date="2018-12" db="EMBL/GenBank/DDBJ databases">
        <title>The whole draft genome of Aquabacterium sp. SJQ9.</title>
        <authorList>
            <person name="Sun L."/>
            <person name="Gao X."/>
            <person name="Chen W."/>
            <person name="Huang K."/>
        </authorList>
    </citation>
    <scope>NUCLEOTIDE SEQUENCE [LARGE SCALE GENOMIC DNA]</scope>
    <source>
        <strain evidence="2 3">SJQ9</strain>
    </source>
</reference>
<feature type="transmembrane region" description="Helical" evidence="1">
    <location>
        <begin position="20"/>
        <end position="40"/>
    </location>
</feature>
<dbReference type="GO" id="GO:0015627">
    <property type="term" value="C:type II protein secretion system complex"/>
    <property type="evidence" value="ECO:0007669"/>
    <property type="project" value="InterPro"/>
</dbReference>
<dbReference type="RefSeq" id="WP_125244553.1">
    <property type="nucleotide sequence ID" value="NZ_RSED01000015.1"/>
</dbReference>
<dbReference type="OrthoDB" id="5786415at2"/>
<dbReference type="AlphaFoldDB" id="A0A426V8J0"/>
<protein>
    <submittedName>
        <fullName evidence="2">Prepilin-type N-terminal cleavage/methylation domain-containing protein</fullName>
    </submittedName>
</protein>
<dbReference type="InterPro" id="IPR045584">
    <property type="entry name" value="Pilin-like"/>
</dbReference>